<reference evidence="3 4" key="1">
    <citation type="submission" date="2023-07" db="EMBL/GenBank/DDBJ databases">
        <title>Genomic Encyclopedia of Type Strains, Phase IV (KMG-IV): sequencing the most valuable type-strain genomes for metagenomic binning, comparative biology and taxonomic classification.</title>
        <authorList>
            <person name="Goeker M."/>
        </authorList>
    </citation>
    <scope>NUCLEOTIDE SEQUENCE [LARGE SCALE GENOMIC DNA]</scope>
    <source>
        <strain evidence="3 4">DSM 12751</strain>
    </source>
</reference>
<dbReference type="Gene3D" id="3.40.630.10">
    <property type="entry name" value="Zn peptidases"/>
    <property type="match status" value="1"/>
</dbReference>
<accession>A0ABT9VYH2</accession>
<dbReference type="SUPFAM" id="SSF52025">
    <property type="entry name" value="PA domain"/>
    <property type="match status" value="1"/>
</dbReference>
<feature type="domain" description="Peptidase M28" evidence="2">
    <location>
        <begin position="233"/>
        <end position="423"/>
    </location>
</feature>
<gene>
    <name evidence="3" type="ORF">J2S11_001835</name>
</gene>
<dbReference type="InterPro" id="IPR046450">
    <property type="entry name" value="PA_dom_sf"/>
</dbReference>
<dbReference type="Pfam" id="PF04389">
    <property type="entry name" value="Peptidase_M28"/>
    <property type="match status" value="1"/>
</dbReference>
<feature type="domain" description="PA" evidence="1">
    <location>
        <begin position="102"/>
        <end position="201"/>
    </location>
</feature>
<evidence type="ECO:0008006" key="5">
    <source>
        <dbReference type="Google" id="ProtNLM"/>
    </source>
</evidence>
<dbReference type="PANTHER" id="PTHR10404">
    <property type="entry name" value="N-ACETYLATED-ALPHA-LINKED ACIDIC DIPEPTIDASE"/>
    <property type="match status" value="1"/>
</dbReference>
<comment type="caution">
    <text evidence="3">The sequence shown here is derived from an EMBL/GenBank/DDBJ whole genome shotgun (WGS) entry which is preliminary data.</text>
</comment>
<dbReference type="InterPro" id="IPR039373">
    <property type="entry name" value="Peptidase_M28B"/>
</dbReference>
<evidence type="ECO:0000313" key="4">
    <source>
        <dbReference type="Proteomes" id="UP001235840"/>
    </source>
</evidence>
<dbReference type="Proteomes" id="UP001235840">
    <property type="component" value="Unassembled WGS sequence"/>
</dbReference>
<evidence type="ECO:0000259" key="1">
    <source>
        <dbReference type="Pfam" id="PF02225"/>
    </source>
</evidence>
<name>A0ABT9VYH2_9BACI</name>
<dbReference type="PANTHER" id="PTHR10404:SF46">
    <property type="entry name" value="VACUOLAR PROTEIN SORTING-ASSOCIATED PROTEIN 70"/>
    <property type="match status" value="1"/>
</dbReference>
<protein>
    <recommendedName>
        <fullName evidence="5">M28 family peptidase</fullName>
    </recommendedName>
</protein>
<dbReference type="EMBL" id="JAUSTY010000006">
    <property type="protein sequence ID" value="MDQ0165934.1"/>
    <property type="molecule type" value="Genomic_DNA"/>
</dbReference>
<organism evidence="3 4">
    <name type="scientific">Caldalkalibacillus horti</name>
    <dbReference type="NCBI Taxonomy" id="77523"/>
    <lineage>
        <taxon>Bacteria</taxon>
        <taxon>Bacillati</taxon>
        <taxon>Bacillota</taxon>
        <taxon>Bacilli</taxon>
        <taxon>Bacillales</taxon>
        <taxon>Bacillaceae</taxon>
        <taxon>Caldalkalibacillus</taxon>
    </lineage>
</organism>
<dbReference type="SUPFAM" id="SSF53187">
    <property type="entry name" value="Zn-dependent exopeptidases"/>
    <property type="match status" value="1"/>
</dbReference>
<dbReference type="InterPro" id="IPR007484">
    <property type="entry name" value="Peptidase_M28"/>
</dbReference>
<dbReference type="Pfam" id="PF02225">
    <property type="entry name" value="PA"/>
    <property type="match status" value="1"/>
</dbReference>
<dbReference type="InterPro" id="IPR003137">
    <property type="entry name" value="PA_domain"/>
</dbReference>
<dbReference type="Gene3D" id="3.50.30.30">
    <property type="match status" value="1"/>
</dbReference>
<evidence type="ECO:0000313" key="3">
    <source>
        <dbReference type="EMBL" id="MDQ0165934.1"/>
    </source>
</evidence>
<proteinExistence type="predicted"/>
<evidence type="ECO:0000259" key="2">
    <source>
        <dbReference type="Pfam" id="PF04389"/>
    </source>
</evidence>
<sequence>MGQTQHEVENALLEDIDLTTAEAILNRFSSLVRESGSDDELIAANYLESLLHQWEISYRVHKSNIYLSVPKEARLKVLHPTEYEIKAKTPSASFSTNEDWVKGELIYLPAELNLDDKYDPLAHTTLDHVQGKIVLMDGYPVSGKVKELGNAGALGVIFISPGDYIHEGTCSAIWGSPDLDSMHFDPILPVLAVSHPDGEHLKKLSTNESVQLSLQTVLDEGWFDCPLIDIFIEGTEEPEKYVLLHGHLDSWHVGIGDNGTGIAALMEMARIFQKHRHLLKRSIRIAIWPGHSTGRYAGSTWFADQFGLDLMENCVAQVNCDSPGCRWATSYEHMTWMSEAELFCQEAIHTAVGQASQGTRPGRAGDYSFNNIGITSFFMLSSTIPDDHVHELNYYAVGGCGGNIEWHTEDDLMYVADYEVLHKDIRIYLTAIIRALNKPILPFNYVKTAEEFFQSLTTYQQQAGAHYSLADLIEEVAELRDSLTQFYKQIEPLRLESLSHPSVQKANQCMIELSRLLIRMNYSRQGVFYHDPALDIPALPDLAPVVELAELEEDSHRYYVTKNHVKRGANRLSLVLKQANQLVQSTLS</sequence>
<dbReference type="RefSeq" id="WP_307393681.1">
    <property type="nucleotide sequence ID" value="NZ_BAAADK010000032.1"/>
</dbReference>
<keyword evidence="4" id="KW-1185">Reference proteome</keyword>